<accession>A0ABD1YI87</accession>
<dbReference type="PROSITE" id="PS51473">
    <property type="entry name" value="GNK2"/>
    <property type="match status" value="1"/>
</dbReference>
<keyword evidence="1" id="KW-0732">Signal</keyword>
<feature type="signal peptide" evidence="1">
    <location>
        <begin position="1"/>
        <end position="25"/>
    </location>
</feature>
<dbReference type="Proteomes" id="UP001605036">
    <property type="component" value="Unassembled WGS sequence"/>
</dbReference>
<evidence type="ECO:0000313" key="3">
    <source>
        <dbReference type="EMBL" id="KAL2630403.1"/>
    </source>
</evidence>
<dbReference type="EMBL" id="JBHFFA010000004">
    <property type="protein sequence ID" value="KAL2630403.1"/>
    <property type="molecule type" value="Genomic_DNA"/>
</dbReference>
<comment type="caution">
    <text evidence="3">The sequence shown here is derived from an EMBL/GenBank/DDBJ whole genome shotgun (WGS) entry which is preliminary data.</text>
</comment>
<evidence type="ECO:0000256" key="1">
    <source>
        <dbReference type="SAM" id="SignalP"/>
    </source>
</evidence>
<organism evidence="3 4">
    <name type="scientific">Riccia fluitans</name>
    <dbReference type="NCBI Taxonomy" id="41844"/>
    <lineage>
        <taxon>Eukaryota</taxon>
        <taxon>Viridiplantae</taxon>
        <taxon>Streptophyta</taxon>
        <taxon>Embryophyta</taxon>
        <taxon>Marchantiophyta</taxon>
        <taxon>Marchantiopsida</taxon>
        <taxon>Marchantiidae</taxon>
        <taxon>Marchantiales</taxon>
        <taxon>Ricciaceae</taxon>
        <taxon>Riccia</taxon>
    </lineage>
</organism>
<dbReference type="CDD" id="cd23509">
    <property type="entry name" value="Gnk2-like"/>
    <property type="match status" value="1"/>
</dbReference>
<gene>
    <name evidence="3" type="ORF">R1flu_015089</name>
</gene>
<dbReference type="AlphaFoldDB" id="A0ABD1YI87"/>
<protein>
    <recommendedName>
        <fullName evidence="2">Gnk2-homologous domain-containing protein</fullName>
    </recommendedName>
</protein>
<reference evidence="3 4" key="1">
    <citation type="submission" date="2024-09" db="EMBL/GenBank/DDBJ databases">
        <title>Chromosome-scale assembly of Riccia fluitans.</title>
        <authorList>
            <person name="Paukszto L."/>
            <person name="Sawicki J."/>
            <person name="Karawczyk K."/>
            <person name="Piernik-Szablinska J."/>
            <person name="Szczecinska M."/>
            <person name="Mazdziarz M."/>
        </authorList>
    </citation>
    <scope>NUCLEOTIDE SEQUENCE [LARGE SCALE GENOMIC DNA]</scope>
    <source>
        <strain evidence="3">Rf_01</strain>
        <tissue evidence="3">Aerial parts of the thallus</tissue>
    </source>
</reference>
<keyword evidence="4" id="KW-1185">Reference proteome</keyword>
<dbReference type="InterPro" id="IPR038408">
    <property type="entry name" value="GNK2_sf"/>
</dbReference>
<evidence type="ECO:0000259" key="2">
    <source>
        <dbReference type="PROSITE" id="PS51473"/>
    </source>
</evidence>
<sequence length="137" mass="14894">MVRVAVALSCSLVLMLALGANFSSAQNTLEVSTICNGSPVPDAESQQAVTDAIGDVVKHTSDPGYHYKAFKSKDQRAAYAIGACNGALSKSQCDTCMSMADFKLDLYCREPSSIYKKGGQIKLVDCRLRFELYDFDF</sequence>
<proteinExistence type="predicted"/>
<dbReference type="Pfam" id="PF01657">
    <property type="entry name" value="Stress-antifung"/>
    <property type="match status" value="1"/>
</dbReference>
<dbReference type="Gene3D" id="3.30.430.20">
    <property type="entry name" value="Gnk2 domain, C-X8-C-X2-C motif"/>
    <property type="match status" value="1"/>
</dbReference>
<evidence type="ECO:0000313" key="4">
    <source>
        <dbReference type="Proteomes" id="UP001605036"/>
    </source>
</evidence>
<feature type="chain" id="PRO_5044806963" description="Gnk2-homologous domain-containing protein" evidence="1">
    <location>
        <begin position="26"/>
        <end position="137"/>
    </location>
</feature>
<feature type="domain" description="Gnk2-homologous" evidence="2">
    <location>
        <begin position="27"/>
        <end position="135"/>
    </location>
</feature>
<dbReference type="InterPro" id="IPR002902">
    <property type="entry name" value="GNK2"/>
</dbReference>
<name>A0ABD1YI87_9MARC</name>